<keyword evidence="3 6" id="KW-0812">Transmembrane</keyword>
<evidence type="ECO:0000256" key="6">
    <source>
        <dbReference type="SAM" id="Phobius"/>
    </source>
</evidence>
<accession>A0A7M7KGX1</accession>
<dbReference type="AlphaFoldDB" id="A0A7M7KGX1"/>
<dbReference type="Pfam" id="PF00939">
    <property type="entry name" value="Na_sulph_symp"/>
    <property type="match status" value="1"/>
</dbReference>
<dbReference type="GeneID" id="111252639"/>
<feature type="transmembrane region" description="Helical" evidence="6">
    <location>
        <begin position="6"/>
        <end position="32"/>
    </location>
</feature>
<dbReference type="InParanoid" id="A0A7M7KGX1"/>
<name>A0A7M7KGX1_VARDE</name>
<evidence type="ECO:0000256" key="2">
    <source>
        <dbReference type="ARBA" id="ARBA00006772"/>
    </source>
</evidence>
<dbReference type="RefSeq" id="XP_022666592.1">
    <property type="nucleotide sequence ID" value="XM_022810857.1"/>
</dbReference>
<dbReference type="KEGG" id="vde:111252639"/>
<protein>
    <submittedName>
        <fullName evidence="7">Uncharacterized protein</fullName>
    </submittedName>
</protein>
<keyword evidence="5 6" id="KW-0472">Membrane</keyword>
<reference evidence="7" key="1">
    <citation type="submission" date="2021-01" db="UniProtKB">
        <authorList>
            <consortium name="EnsemblMetazoa"/>
        </authorList>
    </citation>
    <scope>IDENTIFICATION</scope>
</reference>
<proteinExistence type="inferred from homology"/>
<comment type="subcellular location">
    <subcellularLocation>
        <location evidence="1">Membrane</location>
        <topology evidence="1">Multi-pass membrane protein</topology>
    </subcellularLocation>
</comment>
<dbReference type="OrthoDB" id="6538048at2759"/>
<evidence type="ECO:0000313" key="7">
    <source>
        <dbReference type="EnsemblMetazoa" id="XP_022666592"/>
    </source>
</evidence>
<sequence>MVVVILMSLFWMTEAISLAVIALIPLAFFPLFGILRGVDMGRAYFGDTASMFLGSLIAAAAVQYSNLHYRIAFRAILATGITSKKYEFANIKHCFICALFRNCHLTLFRAASFQHETQHVYTRLERNHSIGRYPDNNCISLNVYAATVILMVPIIEGILHQLRLHQAGCDTEKSSSSEMYKRHFGSQGQKARLRRALYLGASYAANIGGTGSLTESPPNLILKAFTEQFVSPKLIDMFGLLYYH</sequence>
<dbReference type="GO" id="GO:0015556">
    <property type="term" value="F:C4-dicarboxylate transmembrane transporter activity"/>
    <property type="evidence" value="ECO:0007669"/>
    <property type="project" value="UniProtKB-ARBA"/>
</dbReference>
<feature type="transmembrane region" description="Helical" evidence="6">
    <location>
        <begin position="44"/>
        <end position="64"/>
    </location>
</feature>
<evidence type="ECO:0000256" key="5">
    <source>
        <dbReference type="ARBA" id="ARBA00023136"/>
    </source>
</evidence>
<dbReference type="PANTHER" id="PTHR10283">
    <property type="entry name" value="SOLUTE CARRIER FAMILY 13 MEMBER"/>
    <property type="match status" value="1"/>
</dbReference>
<dbReference type="Proteomes" id="UP000594260">
    <property type="component" value="Unplaced"/>
</dbReference>
<dbReference type="GO" id="GO:0005310">
    <property type="term" value="F:dicarboxylic acid transmembrane transporter activity"/>
    <property type="evidence" value="ECO:0007669"/>
    <property type="project" value="UniProtKB-ARBA"/>
</dbReference>
<keyword evidence="4 6" id="KW-1133">Transmembrane helix</keyword>
<dbReference type="GO" id="GO:0005886">
    <property type="term" value="C:plasma membrane"/>
    <property type="evidence" value="ECO:0007669"/>
    <property type="project" value="TreeGrafter"/>
</dbReference>
<evidence type="ECO:0000256" key="3">
    <source>
        <dbReference type="ARBA" id="ARBA00022692"/>
    </source>
</evidence>
<evidence type="ECO:0000256" key="1">
    <source>
        <dbReference type="ARBA" id="ARBA00004141"/>
    </source>
</evidence>
<dbReference type="PANTHER" id="PTHR10283:SF82">
    <property type="entry name" value="SOLUTE CARRIER FAMILY 13 MEMBER 2"/>
    <property type="match status" value="1"/>
</dbReference>
<keyword evidence="8" id="KW-1185">Reference proteome</keyword>
<dbReference type="InterPro" id="IPR001898">
    <property type="entry name" value="SLC13A/DASS"/>
</dbReference>
<comment type="similarity">
    <text evidence="2">Belongs to the SLC13A/DASS transporter (TC 2.A.47) family. NADC subfamily.</text>
</comment>
<evidence type="ECO:0000313" key="8">
    <source>
        <dbReference type="Proteomes" id="UP000594260"/>
    </source>
</evidence>
<organism evidence="7 8">
    <name type="scientific">Varroa destructor</name>
    <name type="common">Honeybee mite</name>
    <dbReference type="NCBI Taxonomy" id="109461"/>
    <lineage>
        <taxon>Eukaryota</taxon>
        <taxon>Metazoa</taxon>
        <taxon>Ecdysozoa</taxon>
        <taxon>Arthropoda</taxon>
        <taxon>Chelicerata</taxon>
        <taxon>Arachnida</taxon>
        <taxon>Acari</taxon>
        <taxon>Parasitiformes</taxon>
        <taxon>Mesostigmata</taxon>
        <taxon>Gamasina</taxon>
        <taxon>Dermanyssoidea</taxon>
        <taxon>Varroidae</taxon>
        <taxon>Varroa</taxon>
    </lineage>
</organism>
<evidence type="ECO:0000256" key="4">
    <source>
        <dbReference type="ARBA" id="ARBA00022989"/>
    </source>
</evidence>
<dbReference type="EnsemblMetazoa" id="XM_022810857">
    <property type="protein sequence ID" value="XP_022666592"/>
    <property type="gene ID" value="LOC111252639"/>
</dbReference>